<sequence length="968" mass="105753">MDTRKRKAEGAAEESTAKRGRIDAAKGTVILSEGPPRPSYKRPRARGGSNRRPPSRDSALERLNAAVVDGALWHAGCGEPLGGSGESIGVSFSSAEEYVAAFEPLLHEEARESLRAAWADNCDRGHHWEVALGGVGQAEGGWIGLEVRIRRKLFGKGPPRPAPGSAVVLSTFTPPKRGPMDAVHRLGVVAGIVGPPTRDEADRVLVQLHPACASHGGEEGAACRAVVGMLRAPRGPWCMTSGGSLITEQRECEALHSLNKIRFLGAILRPEAELVARLDDLPRKWPDEMGQGLHEFITSNYDRAQADAIAMCTAHFATPPEGPPEGEGGRHGRPLPIALIQGPPGTGKTHTVIGILNMWHLVQFQRFYERVVEQYKRDAGDAATAGGDWDNLMGLMKTGEVRRSMRPRILVCAPSNAAIDELLERILKAGFSDSEGGRYCPNAVRVGSEDAPISEAVKAVWSETLVSGYLKMEEAEWDRRYRSFSVRRKSLRDDIAGMEMRLQQSPGQLFAQASGLISALEKKEKLDLELERLEAVQSIVRGMQRPNKEVREELELSYLNSAEMVFTTLSSTSKKIFSKAKRGFETVLIDEAAQANEVAALQPLIHGCSQQFPSAYFYNNRLEDGPDVKNDRFAEFYAHGLLKPYVLFDVETGQHERQTTGSLHNRVEAELAASLFQELRSWLIKRCEELIRQGRPPPPGVTVAVITPYRSQRKCLRDVFIEILGVEVASEVKTMTIDSCQGKQVDVVILSCVRASTRSSGVGFVSDIRRMNVAITRAKRALWILGNCKTLRGSSTWGALIQDAESRGCLIKSASAKELFPHQPQFQPGFVRHTVPQPNQEADEASTAMQMEAVQTTNAPQSLPESQFFPAVAHEDGGIVNQFYEVAVPANVLDSVANLAEAATLPQGFAGSSDAQEPAVPRLGLTEVVQPFFAQAMTTGGDQHVLEHNPNVQAVQQISIGPKRSKAR</sequence>
<protein>
    <submittedName>
        <fullName evidence="8">Uncharacterized protein</fullName>
    </submittedName>
</protein>
<dbReference type="InterPro" id="IPR041677">
    <property type="entry name" value="DNA2/NAM7_AAA_11"/>
</dbReference>
<dbReference type="GO" id="GO:0016787">
    <property type="term" value="F:hydrolase activity"/>
    <property type="evidence" value="ECO:0007669"/>
    <property type="project" value="UniProtKB-KW"/>
</dbReference>
<dbReference type="Proteomes" id="UP000708148">
    <property type="component" value="Unassembled WGS sequence"/>
</dbReference>
<feature type="domain" description="DNA2/NAM7 helicase helicase" evidence="6">
    <location>
        <begin position="329"/>
        <end position="609"/>
    </location>
</feature>
<dbReference type="PANTHER" id="PTHR10887">
    <property type="entry name" value="DNA2/NAM7 HELICASE FAMILY"/>
    <property type="match status" value="1"/>
</dbReference>
<dbReference type="OrthoDB" id="6513042at2759"/>
<feature type="region of interest" description="Disordered" evidence="5">
    <location>
        <begin position="1"/>
        <end position="57"/>
    </location>
</feature>
<evidence type="ECO:0000259" key="6">
    <source>
        <dbReference type="Pfam" id="PF13086"/>
    </source>
</evidence>
<keyword evidence="4" id="KW-0067">ATP-binding</keyword>
<evidence type="ECO:0000313" key="9">
    <source>
        <dbReference type="Proteomes" id="UP000708148"/>
    </source>
</evidence>
<feature type="domain" description="DNA2/NAM7 helicase-like C-terminal" evidence="7">
    <location>
        <begin position="611"/>
        <end position="788"/>
    </location>
</feature>
<dbReference type="Gene3D" id="3.40.50.300">
    <property type="entry name" value="P-loop containing nucleotide triphosphate hydrolases"/>
    <property type="match status" value="2"/>
</dbReference>
<accession>A0A8S1J9H7</accession>
<dbReference type="SUPFAM" id="SSF52540">
    <property type="entry name" value="P-loop containing nucleoside triphosphate hydrolases"/>
    <property type="match status" value="1"/>
</dbReference>
<evidence type="ECO:0000256" key="1">
    <source>
        <dbReference type="ARBA" id="ARBA00022741"/>
    </source>
</evidence>
<gene>
    <name evidence="8" type="ORF">OSTQU699_LOCUS9248</name>
</gene>
<dbReference type="PANTHER" id="PTHR10887:SF495">
    <property type="entry name" value="HELICASE SENATAXIN ISOFORM X1-RELATED"/>
    <property type="match status" value="1"/>
</dbReference>
<proteinExistence type="predicted"/>
<dbReference type="Pfam" id="PF13086">
    <property type="entry name" value="AAA_11"/>
    <property type="match status" value="1"/>
</dbReference>
<evidence type="ECO:0000259" key="7">
    <source>
        <dbReference type="Pfam" id="PF13087"/>
    </source>
</evidence>
<dbReference type="InterPro" id="IPR041679">
    <property type="entry name" value="DNA2/NAM7-like_C"/>
</dbReference>
<dbReference type="GO" id="GO:0004386">
    <property type="term" value="F:helicase activity"/>
    <property type="evidence" value="ECO:0007669"/>
    <property type="project" value="UniProtKB-KW"/>
</dbReference>
<dbReference type="InterPro" id="IPR045055">
    <property type="entry name" value="DNA2/NAM7-like"/>
</dbReference>
<comment type="caution">
    <text evidence="8">The sequence shown here is derived from an EMBL/GenBank/DDBJ whole genome shotgun (WGS) entry which is preliminary data.</text>
</comment>
<dbReference type="CDD" id="cd18808">
    <property type="entry name" value="SF1_C_Upf1"/>
    <property type="match status" value="1"/>
</dbReference>
<evidence type="ECO:0000256" key="3">
    <source>
        <dbReference type="ARBA" id="ARBA00022806"/>
    </source>
</evidence>
<keyword evidence="3" id="KW-0347">Helicase</keyword>
<organism evidence="8 9">
    <name type="scientific">Ostreobium quekettii</name>
    <dbReference type="NCBI Taxonomy" id="121088"/>
    <lineage>
        <taxon>Eukaryota</taxon>
        <taxon>Viridiplantae</taxon>
        <taxon>Chlorophyta</taxon>
        <taxon>core chlorophytes</taxon>
        <taxon>Ulvophyceae</taxon>
        <taxon>TCBD clade</taxon>
        <taxon>Bryopsidales</taxon>
        <taxon>Ostreobineae</taxon>
        <taxon>Ostreobiaceae</taxon>
        <taxon>Ostreobium</taxon>
    </lineage>
</organism>
<feature type="compositionally biased region" description="Basic and acidic residues" evidence="5">
    <location>
        <begin position="15"/>
        <end position="24"/>
    </location>
</feature>
<dbReference type="FunFam" id="3.40.50.300:FF:000326">
    <property type="entry name" value="P-loop containing nucleoside triphosphate hydrolase"/>
    <property type="match status" value="1"/>
</dbReference>
<dbReference type="GO" id="GO:0005694">
    <property type="term" value="C:chromosome"/>
    <property type="evidence" value="ECO:0007669"/>
    <property type="project" value="UniProtKB-ARBA"/>
</dbReference>
<dbReference type="GO" id="GO:0005524">
    <property type="term" value="F:ATP binding"/>
    <property type="evidence" value="ECO:0007669"/>
    <property type="project" value="UniProtKB-KW"/>
</dbReference>
<keyword evidence="1" id="KW-0547">Nucleotide-binding</keyword>
<dbReference type="Pfam" id="PF13087">
    <property type="entry name" value="AAA_12"/>
    <property type="match status" value="1"/>
</dbReference>
<dbReference type="EMBL" id="CAJHUC010002485">
    <property type="protein sequence ID" value="CAD7703891.1"/>
    <property type="molecule type" value="Genomic_DNA"/>
</dbReference>
<evidence type="ECO:0000313" key="8">
    <source>
        <dbReference type="EMBL" id="CAD7703891.1"/>
    </source>
</evidence>
<evidence type="ECO:0000256" key="2">
    <source>
        <dbReference type="ARBA" id="ARBA00022801"/>
    </source>
</evidence>
<reference evidence="8" key="1">
    <citation type="submission" date="2020-12" db="EMBL/GenBank/DDBJ databases">
        <authorList>
            <person name="Iha C."/>
        </authorList>
    </citation>
    <scope>NUCLEOTIDE SEQUENCE</scope>
</reference>
<evidence type="ECO:0000256" key="5">
    <source>
        <dbReference type="SAM" id="MobiDB-lite"/>
    </source>
</evidence>
<dbReference type="InterPro" id="IPR027417">
    <property type="entry name" value="P-loop_NTPase"/>
</dbReference>
<keyword evidence="9" id="KW-1185">Reference proteome</keyword>
<keyword evidence="2" id="KW-0378">Hydrolase</keyword>
<name>A0A8S1J9H7_9CHLO</name>
<dbReference type="InterPro" id="IPR047187">
    <property type="entry name" value="SF1_C_Upf1"/>
</dbReference>
<dbReference type="AlphaFoldDB" id="A0A8S1J9H7"/>
<evidence type="ECO:0000256" key="4">
    <source>
        <dbReference type="ARBA" id="ARBA00022840"/>
    </source>
</evidence>